<dbReference type="AlphaFoldDB" id="A0A1F6TPJ8"/>
<evidence type="ECO:0000313" key="2">
    <source>
        <dbReference type="Proteomes" id="UP000176484"/>
    </source>
</evidence>
<organism evidence="1 2">
    <name type="scientific">Candidatus Nomurabacteria bacterium GWB1_40_6</name>
    <dbReference type="NCBI Taxonomy" id="1801727"/>
    <lineage>
        <taxon>Bacteria</taxon>
        <taxon>Candidatus Nomuraibacteriota</taxon>
    </lineage>
</organism>
<feature type="non-terminal residue" evidence="1">
    <location>
        <position position="1"/>
    </location>
</feature>
<dbReference type="EMBL" id="MFTD01000004">
    <property type="protein sequence ID" value="OGI47067.1"/>
    <property type="molecule type" value="Genomic_DNA"/>
</dbReference>
<proteinExistence type="predicted"/>
<comment type="caution">
    <text evidence="1">The sequence shown here is derived from an EMBL/GenBank/DDBJ whole genome shotgun (WGS) entry which is preliminary data.</text>
</comment>
<gene>
    <name evidence="1" type="ORF">A2121_00275</name>
</gene>
<reference evidence="1 2" key="1">
    <citation type="journal article" date="2016" name="Nat. Commun.">
        <title>Thousands of microbial genomes shed light on interconnected biogeochemical processes in an aquifer system.</title>
        <authorList>
            <person name="Anantharaman K."/>
            <person name="Brown C.T."/>
            <person name="Hug L.A."/>
            <person name="Sharon I."/>
            <person name="Castelle C.J."/>
            <person name="Probst A.J."/>
            <person name="Thomas B.C."/>
            <person name="Singh A."/>
            <person name="Wilkins M.J."/>
            <person name="Karaoz U."/>
            <person name="Brodie E.L."/>
            <person name="Williams K.H."/>
            <person name="Hubbard S.S."/>
            <person name="Banfield J.F."/>
        </authorList>
    </citation>
    <scope>NUCLEOTIDE SEQUENCE [LARGE SCALE GENOMIC DNA]</scope>
</reference>
<sequence length="215" mass="23620">VVQAAEIKYAVQRNGGTNADLKALSSGDMFAKILPVLRGYGKVIVTLLEFISTINITATATKFVAKEKFKLKKDGGICSYLGDNFKEWFLSGDGKTEEQIGEQTLRYTKLLRSSLDGPIIIELGGEEKAETTLAEVFSLMEKQPKGEEGALLTNGWANIFYVRDDTGVLRAVRVHWHDVGWHVLARGVSDPSSWHAGSQVFSRNYPSVPQEPAAS</sequence>
<protein>
    <submittedName>
        <fullName evidence="1">Uncharacterized protein</fullName>
    </submittedName>
</protein>
<evidence type="ECO:0000313" key="1">
    <source>
        <dbReference type="EMBL" id="OGI47067.1"/>
    </source>
</evidence>
<accession>A0A1F6TPJ8</accession>
<dbReference type="Proteomes" id="UP000176484">
    <property type="component" value="Unassembled WGS sequence"/>
</dbReference>
<name>A0A1F6TPJ8_9BACT</name>